<dbReference type="SUPFAM" id="SSF48208">
    <property type="entry name" value="Six-hairpin glycosidases"/>
    <property type="match status" value="1"/>
</dbReference>
<dbReference type="EMBL" id="CP157675">
    <property type="protein sequence ID" value="XBP68412.1"/>
    <property type="molecule type" value="Genomic_DNA"/>
</dbReference>
<dbReference type="Pfam" id="PF03190">
    <property type="entry name" value="Thioredox_DsbH"/>
    <property type="match status" value="1"/>
</dbReference>
<protein>
    <submittedName>
        <fullName evidence="2">DUF255 domain-containing protein</fullName>
    </submittedName>
</protein>
<dbReference type="Gene3D" id="3.40.30.10">
    <property type="entry name" value="Glutaredoxin"/>
    <property type="match status" value="1"/>
</dbReference>
<dbReference type="AlphaFoldDB" id="A0AAU7LLC6"/>
<dbReference type="InterPro" id="IPR008928">
    <property type="entry name" value="6-hairpin_glycosidase_sf"/>
</dbReference>
<dbReference type="InterPro" id="IPR024705">
    <property type="entry name" value="Ssp411"/>
</dbReference>
<evidence type="ECO:0000259" key="1">
    <source>
        <dbReference type="Pfam" id="PF03190"/>
    </source>
</evidence>
<dbReference type="InterPro" id="IPR036249">
    <property type="entry name" value="Thioredoxin-like_sf"/>
</dbReference>
<dbReference type="SUPFAM" id="SSF52833">
    <property type="entry name" value="Thioredoxin-like"/>
    <property type="match status" value="1"/>
</dbReference>
<dbReference type="PANTHER" id="PTHR42899">
    <property type="entry name" value="SPERMATOGENESIS-ASSOCIATED PROTEIN 20"/>
    <property type="match status" value="1"/>
</dbReference>
<name>A0AAU7LLC6_9BURK</name>
<proteinExistence type="predicted"/>
<dbReference type="RefSeq" id="WP_349276410.1">
    <property type="nucleotide sequence ID" value="NZ_CP157675.1"/>
</dbReference>
<dbReference type="CDD" id="cd02955">
    <property type="entry name" value="SSP411"/>
    <property type="match status" value="1"/>
</dbReference>
<sequence>MSNRLASQQSAYLLQHAEQPVDWYPWGDEALALARRRGLPILLSIGYAACHWCHVMAAESFSDPATAALMNEGFVSIKVDREERPDLDAVYQMAHQLLRRTGGGWPLTIFLSPQGVPFYSGTYFPSAAPEGQATFQAVLGSVSAVWREQRAALARQDQALLAALAASAPRRDDAAVLDAAVRAQALQQLATAFDPAQGGFGAAPKFPHPSDLAFLLRRAREEGDASAREMALLTLRKMAEGGLYDQIGGGFFRYSVDAQWRIPHFEKMLCDNGVLLALYADALALTGEPLFRRVVEDTASWALREMQSSTGGFHASLAADDGQGREGRFYVWESEPLRLALSPNEWDVCAAHWGLVDAPGFEGRHWHLRVARAAGPLAVTLRRPEAQVEELIASARPKLLAERDKRERPARDAKLLTGWTALMMTGLARASAVCSAPSGCWRRAARCALCRSSAGRTMAALPGACWPCPARRLFWTTMRFCSKPCWRCTTSIRSPATCRLPRLSPKPCWRSLKTGTRAAFSSSATMRPP</sequence>
<dbReference type="PANTHER" id="PTHR42899:SF1">
    <property type="entry name" value="SPERMATOGENESIS-ASSOCIATED PROTEIN 20"/>
    <property type="match status" value="1"/>
</dbReference>
<accession>A0AAU7LLC6</accession>
<dbReference type="GO" id="GO:0005975">
    <property type="term" value="P:carbohydrate metabolic process"/>
    <property type="evidence" value="ECO:0007669"/>
    <property type="project" value="InterPro"/>
</dbReference>
<dbReference type="InterPro" id="IPR004879">
    <property type="entry name" value="Ssp411-like_TRX"/>
</dbReference>
<gene>
    <name evidence="2" type="ORF">ABLV49_10750</name>
</gene>
<feature type="domain" description="Spermatogenesis-associated protein 20-like TRX" evidence="1">
    <location>
        <begin position="3"/>
        <end position="164"/>
    </location>
</feature>
<evidence type="ECO:0000313" key="2">
    <source>
        <dbReference type="EMBL" id="XBP68412.1"/>
    </source>
</evidence>
<organism evidence="2">
    <name type="scientific">Polaromonas hydrogenivorans</name>
    <dbReference type="NCBI Taxonomy" id="335476"/>
    <lineage>
        <taxon>Bacteria</taxon>
        <taxon>Pseudomonadati</taxon>
        <taxon>Pseudomonadota</taxon>
        <taxon>Betaproteobacteria</taxon>
        <taxon>Burkholderiales</taxon>
        <taxon>Comamonadaceae</taxon>
        <taxon>Polaromonas</taxon>
    </lineage>
</organism>
<reference evidence="2" key="1">
    <citation type="submission" date="2024-05" db="EMBL/GenBank/DDBJ databases">
        <authorList>
            <person name="Bunk B."/>
            <person name="Swiderski J."/>
            <person name="Sproer C."/>
            <person name="Thiel V."/>
        </authorList>
    </citation>
    <scope>NUCLEOTIDE SEQUENCE</scope>
    <source>
        <strain evidence="2">DSM 17735</strain>
    </source>
</reference>